<evidence type="ECO:0000256" key="5">
    <source>
        <dbReference type="ARBA" id="ARBA00022777"/>
    </source>
</evidence>
<dbReference type="PROSITE" id="PS50113">
    <property type="entry name" value="PAC"/>
    <property type="match status" value="1"/>
</dbReference>
<evidence type="ECO:0000256" key="2">
    <source>
        <dbReference type="ARBA" id="ARBA00012438"/>
    </source>
</evidence>
<dbReference type="SUPFAM" id="SSF55785">
    <property type="entry name" value="PYP-like sensor domain (PAS domain)"/>
    <property type="match status" value="1"/>
</dbReference>
<dbReference type="EC" id="2.7.13.3" evidence="2"/>
<proteinExistence type="predicted"/>
<dbReference type="InterPro" id="IPR000700">
    <property type="entry name" value="PAS-assoc_C"/>
</dbReference>
<dbReference type="Gene3D" id="2.10.70.100">
    <property type="match status" value="1"/>
</dbReference>
<dbReference type="Gene3D" id="3.30.450.20">
    <property type="entry name" value="PAS domain"/>
    <property type="match status" value="1"/>
</dbReference>
<dbReference type="PANTHER" id="PTHR43304:SF1">
    <property type="entry name" value="PAC DOMAIN-CONTAINING PROTEIN"/>
    <property type="match status" value="1"/>
</dbReference>
<evidence type="ECO:0000313" key="7">
    <source>
        <dbReference type="EMBL" id="TFI59585.1"/>
    </source>
</evidence>
<comment type="catalytic activity">
    <reaction evidence="1">
        <text>ATP + protein L-histidine = ADP + protein N-phospho-L-histidine.</text>
        <dbReference type="EC" id="2.7.13.3"/>
    </reaction>
</comment>
<dbReference type="InterPro" id="IPR035965">
    <property type="entry name" value="PAS-like_dom_sf"/>
</dbReference>
<evidence type="ECO:0000256" key="4">
    <source>
        <dbReference type="ARBA" id="ARBA00022679"/>
    </source>
</evidence>
<protein>
    <recommendedName>
        <fullName evidence="2">histidine kinase</fullName>
        <ecNumber evidence="2">2.7.13.3</ecNumber>
    </recommendedName>
</protein>
<dbReference type="AlphaFoldDB" id="A0A4Y8ZWN9"/>
<dbReference type="SMART" id="SM00086">
    <property type="entry name" value="PAC"/>
    <property type="match status" value="1"/>
</dbReference>
<organism evidence="7 8">
    <name type="scientific">Sphingomonas parva</name>
    <dbReference type="NCBI Taxonomy" id="2555898"/>
    <lineage>
        <taxon>Bacteria</taxon>
        <taxon>Pseudomonadati</taxon>
        <taxon>Pseudomonadota</taxon>
        <taxon>Alphaproteobacteria</taxon>
        <taxon>Sphingomonadales</taxon>
        <taxon>Sphingomonadaceae</taxon>
        <taxon>Sphingomonas</taxon>
    </lineage>
</organism>
<evidence type="ECO:0000256" key="3">
    <source>
        <dbReference type="ARBA" id="ARBA00022553"/>
    </source>
</evidence>
<dbReference type="InterPro" id="IPR052162">
    <property type="entry name" value="Sensor_kinase/Photoreceptor"/>
</dbReference>
<dbReference type="CDD" id="cd00130">
    <property type="entry name" value="PAS"/>
    <property type="match status" value="1"/>
</dbReference>
<dbReference type="InterPro" id="IPR013655">
    <property type="entry name" value="PAS_fold_3"/>
</dbReference>
<dbReference type="Proteomes" id="UP000298213">
    <property type="component" value="Unassembled WGS sequence"/>
</dbReference>
<sequence length="212" mass="23946">MTMSSERRVTAGGLRGWGGLGALLKQEFDDPEALLEAVERAADREELLLEALRIAGVGAWEFDPASQTLSWSDETFRIFGLDPGSTVPSNELFYSFVEESDRERMLSRQALSYETGAIFDEEYRIIRADGELRYLNSRAQIVPRGKDRNNRFLGVVRDVTERRIFEQKLEAERAVAQKLQSDLIHISRVSAMDTMSSAMAHELNQPLTSITN</sequence>
<dbReference type="Gene3D" id="1.10.287.130">
    <property type="match status" value="1"/>
</dbReference>
<gene>
    <name evidence="7" type="ORF">E2493_03690</name>
</gene>
<feature type="domain" description="PAC" evidence="6">
    <location>
        <begin position="119"/>
        <end position="171"/>
    </location>
</feature>
<reference evidence="7 8" key="1">
    <citation type="submission" date="2019-03" db="EMBL/GenBank/DDBJ databases">
        <title>Genome sequence of Sphingomonas sp. 17J27-24.</title>
        <authorList>
            <person name="Kim M."/>
            <person name="Maeng S."/>
            <person name="Sathiyaraj S."/>
        </authorList>
    </citation>
    <scope>NUCLEOTIDE SEQUENCE [LARGE SCALE GENOMIC DNA]</scope>
    <source>
        <strain evidence="7 8">17J27-24</strain>
    </source>
</reference>
<dbReference type="InterPro" id="IPR001610">
    <property type="entry name" value="PAC"/>
</dbReference>
<evidence type="ECO:0000313" key="8">
    <source>
        <dbReference type="Proteomes" id="UP000298213"/>
    </source>
</evidence>
<evidence type="ECO:0000256" key="1">
    <source>
        <dbReference type="ARBA" id="ARBA00000085"/>
    </source>
</evidence>
<accession>A0A4Y8ZWN9</accession>
<name>A0A4Y8ZWN9_9SPHN</name>
<keyword evidence="5 7" id="KW-0418">Kinase</keyword>
<comment type="caution">
    <text evidence="7">The sequence shown here is derived from an EMBL/GenBank/DDBJ whole genome shotgun (WGS) entry which is preliminary data.</text>
</comment>
<dbReference type="GO" id="GO:0004673">
    <property type="term" value="F:protein histidine kinase activity"/>
    <property type="evidence" value="ECO:0007669"/>
    <property type="project" value="UniProtKB-EC"/>
</dbReference>
<keyword evidence="4" id="KW-0808">Transferase</keyword>
<keyword evidence="8" id="KW-1185">Reference proteome</keyword>
<dbReference type="Pfam" id="PF08447">
    <property type="entry name" value="PAS_3"/>
    <property type="match status" value="1"/>
</dbReference>
<dbReference type="InterPro" id="IPR000014">
    <property type="entry name" value="PAS"/>
</dbReference>
<evidence type="ECO:0000259" key="6">
    <source>
        <dbReference type="PROSITE" id="PS50113"/>
    </source>
</evidence>
<keyword evidence="3" id="KW-0597">Phosphoprotein</keyword>
<dbReference type="EMBL" id="SPDV01000005">
    <property type="protein sequence ID" value="TFI59585.1"/>
    <property type="molecule type" value="Genomic_DNA"/>
</dbReference>
<dbReference type="NCBIfam" id="TIGR00229">
    <property type="entry name" value="sensory_box"/>
    <property type="match status" value="1"/>
</dbReference>
<dbReference type="OrthoDB" id="9812260at2"/>
<dbReference type="PANTHER" id="PTHR43304">
    <property type="entry name" value="PHYTOCHROME-LIKE PROTEIN CPH1"/>
    <property type="match status" value="1"/>
</dbReference>